<evidence type="ECO:0000313" key="6">
    <source>
        <dbReference type="EMBL" id="PSW98704.1"/>
    </source>
</evidence>
<keyword evidence="3" id="KW-1006">Bacterial flagellum protein export</keyword>
<dbReference type="OrthoDB" id="5244399at2"/>
<comment type="caution">
    <text evidence="5">The sequence shown here is derived from an EMBL/GenBank/DDBJ whole genome shotgun (WGS) entry which is preliminary data.</text>
</comment>
<dbReference type="Gene3D" id="3.40.1690.10">
    <property type="entry name" value="secretion proteins EscU"/>
    <property type="match status" value="1"/>
</dbReference>
<dbReference type="PANTHER" id="PTHR30531:SF12">
    <property type="entry name" value="FLAGELLAR BIOSYNTHETIC PROTEIN FLHB"/>
    <property type="match status" value="1"/>
</dbReference>
<evidence type="ECO:0000313" key="8">
    <source>
        <dbReference type="Proteomes" id="UP000241954"/>
    </source>
</evidence>
<protein>
    <recommendedName>
        <fullName evidence="2">Flagellar biosynthetic protein FlhB</fullName>
    </recommendedName>
</protein>
<evidence type="ECO:0000313" key="5">
    <source>
        <dbReference type="EMBL" id="PSV99106.1"/>
    </source>
</evidence>
<dbReference type="Pfam" id="PF01312">
    <property type="entry name" value="Bac_export_2"/>
    <property type="match status" value="1"/>
</dbReference>
<dbReference type="GeneID" id="93547728"/>
<comment type="function">
    <text evidence="4">Required for formation of the rod structure in the basal body of the flagellar apparatus. Together with FliI and FliH, may constitute the export apparatus of flagellin.</text>
</comment>
<reference evidence="5 8" key="1">
    <citation type="submission" date="2018-01" db="EMBL/GenBank/DDBJ databases">
        <title>Whole genome sequencing of Histamine producing bacteria.</title>
        <authorList>
            <person name="Butler K."/>
        </authorList>
    </citation>
    <scope>NUCLEOTIDE SEQUENCE [LARGE SCALE GENOMIC DNA]</scope>
    <source>
        <strain evidence="6 7">ATCC 51761</strain>
        <strain evidence="5 8">NCIMB 13481</strain>
    </source>
</reference>
<dbReference type="InterPro" id="IPR006135">
    <property type="entry name" value="T3SS_substrate_exporter"/>
</dbReference>
<evidence type="ECO:0000256" key="4">
    <source>
        <dbReference type="ARBA" id="ARBA00025078"/>
    </source>
</evidence>
<dbReference type="InterPro" id="IPR029025">
    <property type="entry name" value="T3SS_substrate_exporter_C"/>
</dbReference>
<dbReference type="PANTHER" id="PTHR30531">
    <property type="entry name" value="FLAGELLAR BIOSYNTHETIC PROTEIN FLHB"/>
    <property type="match status" value="1"/>
</dbReference>
<evidence type="ECO:0000313" key="7">
    <source>
        <dbReference type="Proteomes" id="UP000241190"/>
    </source>
</evidence>
<dbReference type="STRING" id="56192.UB38_00725"/>
<keyword evidence="3" id="KW-0653">Protein transport</keyword>
<keyword evidence="5" id="KW-0282">Flagellum</keyword>
<sequence>MKSKSTPKAQQAIALRYDGEQAPYVAAKGYDKLAQHIIEQVKQQGGLIHQDPVLAQYLNSFDLNDHIPQELYLIIAELIAFSWYLNGKTPPGWEGFENIDITA</sequence>
<dbReference type="EMBL" id="PYLW01000002">
    <property type="protein sequence ID" value="PSV99106.1"/>
    <property type="molecule type" value="Genomic_DNA"/>
</dbReference>
<dbReference type="RefSeq" id="WP_045036562.1">
    <property type="nucleotide sequence ID" value="NZ_JZSR01000010.1"/>
</dbReference>
<dbReference type="Proteomes" id="UP000241190">
    <property type="component" value="Unassembled WGS sequence"/>
</dbReference>
<proteinExistence type="inferred from homology"/>
<dbReference type="Proteomes" id="UP000241954">
    <property type="component" value="Unassembled WGS sequence"/>
</dbReference>
<gene>
    <name evidence="5" type="ORF">C9I88_02695</name>
    <name evidence="6" type="ORF">C9J52_04990</name>
</gene>
<keyword evidence="5" id="KW-0966">Cell projection</keyword>
<dbReference type="EMBL" id="PYOP01000006">
    <property type="protein sequence ID" value="PSW98704.1"/>
    <property type="molecule type" value="Genomic_DNA"/>
</dbReference>
<keyword evidence="3" id="KW-0813">Transport</keyword>
<evidence type="ECO:0000256" key="1">
    <source>
        <dbReference type="ARBA" id="ARBA00010690"/>
    </source>
</evidence>
<keyword evidence="7" id="KW-1185">Reference proteome</keyword>
<keyword evidence="5" id="KW-0969">Cilium</keyword>
<dbReference type="AlphaFoldDB" id="A0A0D8PAE7"/>
<name>A0A0D8PAE7_9GAMM</name>
<evidence type="ECO:0000256" key="3">
    <source>
        <dbReference type="ARBA" id="ARBA00023225"/>
    </source>
</evidence>
<evidence type="ECO:0000256" key="2">
    <source>
        <dbReference type="ARBA" id="ARBA00021622"/>
    </source>
</evidence>
<organism evidence="5 8">
    <name type="scientific">Photobacterium iliopiscarium</name>
    <dbReference type="NCBI Taxonomy" id="56192"/>
    <lineage>
        <taxon>Bacteria</taxon>
        <taxon>Pseudomonadati</taxon>
        <taxon>Pseudomonadota</taxon>
        <taxon>Gammaproteobacteria</taxon>
        <taxon>Vibrionales</taxon>
        <taxon>Vibrionaceae</taxon>
        <taxon>Photobacterium</taxon>
    </lineage>
</organism>
<accession>A0A0D8PAE7</accession>
<comment type="similarity">
    <text evidence="1">Belongs to the type III secretion exporter family.</text>
</comment>
<dbReference type="SUPFAM" id="SSF160544">
    <property type="entry name" value="EscU C-terminal domain-like"/>
    <property type="match status" value="1"/>
</dbReference>
<dbReference type="GO" id="GO:0005886">
    <property type="term" value="C:plasma membrane"/>
    <property type="evidence" value="ECO:0007669"/>
    <property type="project" value="TreeGrafter"/>
</dbReference>
<dbReference type="GO" id="GO:0009306">
    <property type="term" value="P:protein secretion"/>
    <property type="evidence" value="ECO:0007669"/>
    <property type="project" value="InterPro"/>
</dbReference>